<comment type="pathway">
    <text evidence="1">Carbohydrate acid metabolism.</text>
</comment>
<dbReference type="Proteomes" id="UP001163947">
    <property type="component" value="Chromosome"/>
</dbReference>
<keyword evidence="4 10" id="KW-0808">Transferase</keyword>
<reference evidence="11" key="2">
    <citation type="submission" date="2019-10" db="EMBL/GenBank/DDBJ databases">
        <title>Draft genome sequence of Rhodococcus aetherivorans JCM 14343.</title>
        <authorList>
            <person name="Inoue D."/>
            <person name="Nakazawa M."/>
            <person name="Yamamoto N."/>
            <person name="Sei K."/>
            <person name="Ike M."/>
        </authorList>
    </citation>
    <scope>NUCLEOTIDE SEQUENCE</scope>
    <source>
        <strain evidence="11">JCM 14343</strain>
    </source>
</reference>
<evidence type="ECO:0000256" key="8">
    <source>
        <dbReference type="ARBA" id="ARBA00023064"/>
    </source>
</evidence>
<dbReference type="RefSeq" id="WP_006940581.1">
    <property type="nucleotide sequence ID" value="NZ_BAAAYP010000019.1"/>
</dbReference>
<accession>A0A059MNE2</accession>
<reference evidence="12" key="3">
    <citation type="submission" date="2022-09" db="EMBL/GenBank/DDBJ databases">
        <title>The genome sequence of Rhodococcus aetherivorans N1.</title>
        <authorList>
            <person name="Jiang W."/>
        </authorList>
    </citation>
    <scope>NUCLEOTIDE SEQUENCE</scope>
    <source>
        <strain evidence="12">N1</strain>
    </source>
</reference>
<evidence type="ECO:0000313" key="11">
    <source>
        <dbReference type="EMBL" id="GES38339.1"/>
    </source>
</evidence>
<name>A0A059MNE2_9NOCA</name>
<reference evidence="11 13" key="1">
    <citation type="journal article" date="2018" name="Biodegradation">
        <title>1,4-Dioxane degradation characteristics of Rhodococcus aetherivorans JCM 14343.</title>
        <authorList>
            <person name="Inoue D."/>
            <person name="Tsunoda T."/>
            <person name="Yamamoto N."/>
            <person name="Ike M."/>
            <person name="Sei K."/>
        </authorList>
    </citation>
    <scope>NUCLEOTIDE SEQUENCE [LARGE SCALE GENOMIC DNA]</scope>
    <source>
        <strain evidence="11 13">JCM 14343</strain>
    </source>
</reference>
<keyword evidence="13" id="KW-1185">Reference proteome</keyword>
<keyword evidence="7 10" id="KW-0067">ATP-binding</keyword>
<keyword evidence="8" id="KW-0311">Gluconate utilization</keyword>
<evidence type="ECO:0000256" key="1">
    <source>
        <dbReference type="ARBA" id="ARBA00004761"/>
    </source>
</evidence>
<keyword evidence="6 10" id="KW-0418">Kinase</keyword>
<dbReference type="InterPro" id="IPR006001">
    <property type="entry name" value="Therm_gnt_kin"/>
</dbReference>
<evidence type="ECO:0000313" key="14">
    <source>
        <dbReference type="Proteomes" id="UP001163947"/>
    </source>
</evidence>
<sequence length="182" mass="19605">MDSPGHPGPPILVVMGVSGSGKSTVAALVAEATGWDLLEGDDLHPRANVEKMAAGRPLSDADRAPWLAAVGAWIRDHTGRGRPGVVTCSALRRRYRDDLAGENVVFVHLAGTREQIRERLRTRRGHYMPADLLDSQFDTFEPLEPDEAAIVVGIDAEPADVAAEIVARAAEWTRGTDVSPRP</sequence>
<accession>A0A0F6VK19</accession>
<evidence type="ECO:0000256" key="4">
    <source>
        <dbReference type="ARBA" id="ARBA00022679"/>
    </source>
</evidence>
<evidence type="ECO:0000256" key="7">
    <source>
        <dbReference type="ARBA" id="ARBA00022840"/>
    </source>
</evidence>
<dbReference type="SUPFAM" id="SSF52540">
    <property type="entry name" value="P-loop containing nucleoside triphosphate hydrolases"/>
    <property type="match status" value="1"/>
</dbReference>
<dbReference type="GeneID" id="83621161"/>
<evidence type="ECO:0000313" key="13">
    <source>
        <dbReference type="Proteomes" id="UP000325466"/>
    </source>
</evidence>
<dbReference type="GO" id="GO:0019521">
    <property type="term" value="P:D-gluconate metabolic process"/>
    <property type="evidence" value="ECO:0007669"/>
    <property type="project" value="UniProtKB-KW"/>
</dbReference>
<dbReference type="EMBL" id="CP106982">
    <property type="protein sequence ID" value="UYF96429.1"/>
    <property type="molecule type" value="Genomic_DNA"/>
</dbReference>
<dbReference type="Proteomes" id="UP000325466">
    <property type="component" value="Unassembled WGS sequence"/>
</dbReference>
<comment type="catalytic activity">
    <reaction evidence="9 10">
        <text>D-gluconate + ATP = 6-phospho-D-gluconate + ADP + H(+)</text>
        <dbReference type="Rhea" id="RHEA:19433"/>
        <dbReference type="ChEBI" id="CHEBI:15378"/>
        <dbReference type="ChEBI" id="CHEBI:18391"/>
        <dbReference type="ChEBI" id="CHEBI:30616"/>
        <dbReference type="ChEBI" id="CHEBI:58759"/>
        <dbReference type="ChEBI" id="CHEBI:456216"/>
        <dbReference type="EC" id="2.7.1.12"/>
    </reaction>
</comment>
<evidence type="ECO:0000256" key="9">
    <source>
        <dbReference type="ARBA" id="ARBA00048090"/>
    </source>
</evidence>
<dbReference type="PANTHER" id="PTHR43442:SF3">
    <property type="entry name" value="GLUCONOKINASE-RELATED"/>
    <property type="match status" value="1"/>
</dbReference>
<accession>N1M887</accession>
<dbReference type="Pfam" id="PF13671">
    <property type="entry name" value="AAA_33"/>
    <property type="match status" value="1"/>
</dbReference>
<dbReference type="EMBL" id="BLAH01000094">
    <property type="protein sequence ID" value="GES38339.1"/>
    <property type="molecule type" value="Genomic_DNA"/>
</dbReference>
<evidence type="ECO:0000256" key="5">
    <source>
        <dbReference type="ARBA" id="ARBA00022741"/>
    </source>
</evidence>
<dbReference type="FunFam" id="3.40.50.300:FF:000522">
    <property type="entry name" value="Gluconokinase"/>
    <property type="match status" value="1"/>
</dbReference>
<dbReference type="PANTHER" id="PTHR43442">
    <property type="entry name" value="GLUCONOKINASE-RELATED"/>
    <property type="match status" value="1"/>
</dbReference>
<evidence type="ECO:0000256" key="10">
    <source>
        <dbReference type="RuleBase" id="RU363066"/>
    </source>
</evidence>
<evidence type="ECO:0000256" key="3">
    <source>
        <dbReference type="ARBA" id="ARBA00012054"/>
    </source>
</evidence>
<gene>
    <name evidence="12" type="ORF">OCS65_12050</name>
    <name evidence="11" type="ORF">RAJCM14343_3601</name>
</gene>
<dbReference type="Gene3D" id="3.40.50.300">
    <property type="entry name" value="P-loop containing nucleotide triphosphate hydrolases"/>
    <property type="match status" value="1"/>
</dbReference>
<dbReference type="GO" id="GO:0005524">
    <property type="term" value="F:ATP binding"/>
    <property type="evidence" value="ECO:0007669"/>
    <property type="project" value="UniProtKB-KW"/>
</dbReference>
<dbReference type="KEGG" id="rav:AAT18_16705"/>
<dbReference type="GO" id="GO:0046316">
    <property type="term" value="F:gluconokinase activity"/>
    <property type="evidence" value="ECO:0007669"/>
    <property type="project" value="UniProtKB-EC"/>
</dbReference>
<dbReference type="EC" id="2.7.1.12" evidence="3 10"/>
<keyword evidence="5 10" id="KW-0547">Nucleotide-binding</keyword>
<proteinExistence type="inferred from homology"/>
<dbReference type="InterPro" id="IPR027417">
    <property type="entry name" value="P-loop_NTPase"/>
</dbReference>
<dbReference type="NCBIfam" id="TIGR01313">
    <property type="entry name" value="therm_gnt_kin"/>
    <property type="match status" value="1"/>
</dbReference>
<comment type="similarity">
    <text evidence="2 10">Belongs to the gluconokinase GntK/GntV family.</text>
</comment>
<protein>
    <recommendedName>
        <fullName evidence="3 10">Gluconokinase</fullName>
        <ecNumber evidence="3 10">2.7.1.12</ecNumber>
    </recommendedName>
</protein>
<evidence type="ECO:0000256" key="2">
    <source>
        <dbReference type="ARBA" id="ARBA00008420"/>
    </source>
</evidence>
<dbReference type="AlphaFoldDB" id="A0A059MNE2"/>
<dbReference type="CDD" id="cd02021">
    <property type="entry name" value="GntK"/>
    <property type="match status" value="1"/>
</dbReference>
<dbReference type="GO" id="GO:0005737">
    <property type="term" value="C:cytoplasm"/>
    <property type="evidence" value="ECO:0007669"/>
    <property type="project" value="TreeGrafter"/>
</dbReference>
<evidence type="ECO:0000313" key="12">
    <source>
        <dbReference type="EMBL" id="UYF96429.1"/>
    </source>
</evidence>
<evidence type="ECO:0000256" key="6">
    <source>
        <dbReference type="ARBA" id="ARBA00022777"/>
    </source>
</evidence>
<organism evidence="12 14">
    <name type="scientific">Rhodococcus aetherivorans</name>
    <dbReference type="NCBI Taxonomy" id="191292"/>
    <lineage>
        <taxon>Bacteria</taxon>
        <taxon>Bacillati</taxon>
        <taxon>Actinomycetota</taxon>
        <taxon>Actinomycetes</taxon>
        <taxon>Mycobacteriales</taxon>
        <taxon>Nocardiaceae</taxon>
        <taxon>Rhodococcus</taxon>
    </lineage>
</organism>